<dbReference type="EMBL" id="CP029822">
    <property type="protein sequence ID" value="AZS49558.1"/>
    <property type="molecule type" value="Genomic_DNA"/>
</dbReference>
<organism evidence="1 2">
    <name type="scientific">Entomomonas moraniae</name>
    <dbReference type="NCBI Taxonomy" id="2213226"/>
    <lineage>
        <taxon>Bacteria</taxon>
        <taxon>Pseudomonadati</taxon>
        <taxon>Pseudomonadota</taxon>
        <taxon>Gammaproteobacteria</taxon>
        <taxon>Pseudomonadales</taxon>
        <taxon>Pseudomonadaceae</taxon>
        <taxon>Entomomonas</taxon>
    </lineage>
</organism>
<gene>
    <name evidence="1" type="ORF">DM558_01640</name>
</gene>
<sequence>MIDTIQKKLPHIEQQHQLTLLYVAESGSRAWGFASTDSDYDVRGIFIYPRQNYLAIDPPKETFEWIENQWFDVGGWELTKALRLLRKSNSVLLEWLQSPIVYRAQANIQVELLNLAEHFYQPRAVVYHYRGIAKTASESMQRETIKLKKWFYLLRALLAAQWAATQYTIPPMQLKQLLAPLSSQEQKSILELVEFKAGKDEHFLWTPPTPMKQLIERLWQTSDQSLAIRDTPDTEMLNTWFRKKLDEINP</sequence>
<dbReference type="Pfam" id="PF10127">
    <property type="entry name" value="RlaP"/>
    <property type="match status" value="1"/>
</dbReference>
<keyword evidence="1" id="KW-0808">Transferase</keyword>
<dbReference type="InterPro" id="IPR018775">
    <property type="entry name" value="RlaP"/>
</dbReference>
<dbReference type="KEGG" id="emo:DM558_01640"/>
<dbReference type="AlphaFoldDB" id="A0A3Q9JHA8"/>
<proteinExistence type="predicted"/>
<dbReference type="GO" id="GO:0016740">
    <property type="term" value="F:transferase activity"/>
    <property type="evidence" value="ECO:0007669"/>
    <property type="project" value="UniProtKB-KW"/>
</dbReference>
<evidence type="ECO:0000313" key="1">
    <source>
        <dbReference type="EMBL" id="AZS49558.1"/>
    </source>
</evidence>
<keyword evidence="2" id="KW-1185">Reference proteome</keyword>
<dbReference type="PANTHER" id="PTHR34817">
    <property type="entry name" value="NUCLEOTIDYLTRANSFERASE"/>
    <property type="match status" value="1"/>
</dbReference>
<protein>
    <submittedName>
        <fullName evidence="1">Nucleotidyltransferase domain-containing protein</fullName>
    </submittedName>
</protein>
<dbReference type="Proteomes" id="UP000273143">
    <property type="component" value="Chromosome"/>
</dbReference>
<dbReference type="RefSeq" id="WP_127161758.1">
    <property type="nucleotide sequence ID" value="NZ_CP029822.1"/>
</dbReference>
<evidence type="ECO:0000313" key="2">
    <source>
        <dbReference type="Proteomes" id="UP000273143"/>
    </source>
</evidence>
<reference evidence="2" key="1">
    <citation type="submission" date="2018-06" db="EMBL/GenBank/DDBJ databases">
        <title>Complete genome of Pseudomonas insecticola strain QZS01.</title>
        <authorList>
            <person name="Wang J."/>
            <person name="Su Q."/>
        </authorList>
    </citation>
    <scope>NUCLEOTIDE SEQUENCE [LARGE SCALE GENOMIC DNA]</scope>
    <source>
        <strain evidence="2">QZS01</strain>
    </source>
</reference>
<dbReference type="PANTHER" id="PTHR34817:SF2">
    <property type="entry name" value="NUCLEOTIDYLTRANSFERASE"/>
    <property type="match status" value="1"/>
</dbReference>
<name>A0A3Q9JHA8_9GAMM</name>
<accession>A0A3Q9JHA8</accession>